<dbReference type="PROSITE" id="PS00061">
    <property type="entry name" value="ADH_SHORT"/>
    <property type="match status" value="1"/>
</dbReference>
<dbReference type="OrthoDB" id="9803333at2"/>
<dbReference type="CDD" id="cd05233">
    <property type="entry name" value="SDR_c"/>
    <property type="match status" value="1"/>
</dbReference>
<dbReference type="RefSeq" id="WP_115122335.1">
    <property type="nucleotide sequence ID" value="NZ_QRAO01000001.1"/>
</dbReference>
<keyword evidence="4" id="KW-0520">NAD</keyword>
<evidence type="ECO:0000313" key="6">
    <source>
        <dbReference type="Proteomes" id="UP000255317"/>
    </source>
</evidence>
<proteinExistence type="inferred from homology"/>
<evidence type="ECO:0000313" key="5">
    <source>
        <dbReference type="EMBL" id="RDK88653.1"/>
    </source>
</evidence>
<name>A0A370QJV2_9FLAO</name>
<dbReference type="PANTHER" id="PTHR43943">
    <property type="entry name" value="DEHYDROGENASE/REDUCTASE (SDR FAMILY) MEMBER 4"/>
    <property type="match status" value="1"/>
</dbReference>
<comment type="caution">
    <text evidence="5">The sequence shown here is derived from an EMBL/GenBank/DDBJ whole genome shotgun (WGS) entry which is preliminary data.</text>
</comment>
<dbReference type="InterPro" id="IPR020904">
    <property type="entry name" value="Sc_DH/Rdtase_CS"/>
</dbReference>
<evidence type="ECO:0000256" key="1">
    <source>
        <dbReference type="ARBA" id="ARBA00006484"/>
    </source>
</evidence>
<dbReference type="PANTHER" id="PTHR43943:SF17">
    <property type="entry name" value="3-PHENYLPROPIONATE-DIHYDRODIOL_CINNAMIC ACID-DIHYDRODIOL DEHYDROGENASE"/>
    <property type="match status" value="1"/>
</dbReference>
<evidence type="ECO:0000256" key="2">
    <source>
        <dbReference type="ARBA" id="ARBA00022797"/>
    </source>
</evidence>
<sequence length="249" mass="27121">MNKFEGKTIFITGGTSGIGKATAKEFLDQGAKVIFTSRKQENVEKTEKELGENAKGFVSDAGKWQDIENLTSKLTNHTDQVDVLFVNAGFAGFSPVTETTQEEWDNQFNTLAKGGFFTAQKTLPLMKEGSNIIFNASIVTDMAMDGGAVYSAAKSAVKHISKSYANELKGNKIRVNSISPGPIGTNFYNEAGLPDEQKENMKEQIKQQVPMRRFGEAKEIAKTVAFLASDDASYITGHDIQVDGGMVQL</sequence>
<gene>
    <name evidence="5" type="ORF">C8D94_101528</name>
</gene>
<dbReference type="GO" id="GO:0016491">
    <property type="term" value="F:oxidoreductase activity"/>
    <property type="evidence" value="ECO:0007669"/>
    <property type="project" value="UniProtKB-KW"/>
</dbReference>
<dbReference type="InterPro" id="IPR002347">
    <property type="entry name" value="SDR_fam"/>
</dbReference>
<keyword evidence="6" id="KW-1185">Reference proteome</keyword>
<dbReference type="Gene3D" id="3.40.50.720">
    <property type="entry name" value="NAD(P)-binding Rossmann-like Domain"/>
    <property type="match status" value="1"/>
</dbReference>
<comment type="similarity">
    <text evidence="1">Belongs to the short-chain dehydrogenases/reductases (SDR) family.</text>
</comment>
<dbReference type="AlphaFoldDB" id="A0A370QJV2"/>
<dbReference type="Pfam" id="PF13561">
    <property type="entry name" value="adh_short_C2"/>
    <property type="match status" value="1"/>
</dbReference>
<keyword evidence="3" id="KW-0560">Oxidoreductase</keyword>
<dbReference type="EMBL" id="QRAO01000001">
    <property type="protein sequence ID" value="RDK88653.1"/>
    <property type="molecule type" value="Genomic_DNA"/>
</dbReference>
<organism evidence="5 6">
    <name type="scientific">Marinirhabdus gelatinilytica</name>
    <dbReference type="NCBI Taxonomy" id="1703343"/>
    <lineage>
        <taxon>Bacteria</taxon>
        <taxon>Pseudomonadati</taxon>
        <taxon>Bacteroidota</taxon>
        <taxon>Flavobacteriia</taxon>
        <taxon>Flavobacteriales</taxon>
        <taxon>Flavobacteriaceae</taxon>
    </lineage>
</organism>
<keyword evidence="2" id="KW-0058">Aromatic hydrocarbons catabolism</keyword>
<dbReference type="SUPFAM" id="SSF51735">
    <property type="entry name" value="NAD(P)-binding Rossmann-fold domains"/>
    <property type="match status" value="1"/>
</dbReference>
<evidence type="ECO:0000256" key="4">
    <source>
        <dbReference type="ARBA" id="ARBA00023027"/>
    </source>
</evidence>
<dbReference type="InterPro" id="IPR036291">
    <property type="entry name" value="NAD(P)-bd_dom_sf"/>
</dbReference>
<protein>
    <submittedName>
        <fullName evidence="5">NAD(P)-dependent dehydrogenase (Short-subunit alcohol dehydrogenase family)</fullName>
    </submittedName>
</protein>
<dbReference type="FunFam" id="3.40.50.720:FF:000084">
    <property type="entry name" value="Short-chain dehydrogenase reductase"/>
    <property type="match status" value="1"/>
</dbReference>
<evidence type="ECO:0000256" key="3">
    <source>
        <dbReference type="ARBA" id="ARBA00023002"/>
    </source>
</evidence>
<dbReference type="Proteomes" id="UP000255317">
    <property type="component" value="Unassembled WGS sequence"/>
</dbReference>
<reference evidence="5 6" key="1">
    <citation type="submission" date="2018-07" db="EMBL/GenBank/DDBJ databases">
        <title>Genomic Encyclopedia of Type Strains, Phase IV (KMG-IV): sequencing the most valuable type-strain genomes for metagenomic binning, comparative biology and taxonomic classification.</title>
        <authorList>
            <person name="Goeker M."/>
        </authorList>
    </citation>
    <scope>NUCLEOTIDE SEQUENCE [LARGE SCALE GENOMIC DNA]</scope>
    <source>
        <strain evidence="5 6">DSM 101478</strain>
    </source>
</reference>
<dbReference type="PRINTS" id="PR00081">
    <property type="entry name" value="GDHRDH"/>
</dbReference>
<accession>A0A370QJV2</accession>